<dbReference type="OrthoDB" id="17725at2759"/>
<name>A0A1E4SC84_9ASCO</name>
<keyword evidence="9" id="KW-0560">Oxidoreductase</keyword>
<dbReference type="Gene3D" id="3.40.50.80">
    <property type="entry name" value="Nucleotide-binding domain of ferredoxin-NADP reductase (FNR) module"/>
    <property type="match status" value="1"/>
</dbReference>
<feature type="transmembrane region" description="Helical" evidence="12">
    <location>
        <begin position="20"/>
        <end position="41"/>
    </location>
</feature>
<evidence type="ECO:0000256" key="9">
    <source>
        <dbReference type="ARBA" id="ARBA00023002"/>
    </source>
</evidence>
<gene>
    <name evidence="15" type="ORF">CANTADRAFT_57085</name>
</gene>
<keyword evidence="2" id="KW-0813">Transport</keyword>
<dbReference type="InterPro" id="IPR013112">
    <property type="entry name" value="FAD-bd_8"/>
</dbReference>
<dbReference type="PANTHER" id="PTHR11972:SF198">
    <property type="entry name" value="METALLOREDUCTASE AIM14-RELATED"/>
    <property type="match status" value="1"/>
</dbReference>
<evidence type="ECO:0000256" key="11">
    <source>
        <dbReference type="ARBA" id="ARBA00023136"/>
    </source>
</evidence>
<evidence type="ECO:0000256" key="10">
    <source>
        <dbReference type="ARBA" id="ARBA00023065"/>
    </source>
</evidence>
<keyword evidence="11 12" id="KW-0472">Membrane</keyword>
<keyword evidence="6" id="KW-0521">NADP</keyword>
<organism evidence="15 16">
    <name type="scientific">Suhomyces tanzawaensis NRRL Y-17324</name>
    <dbReference type="NCBI Taxonomy" id="984487"/>
    <lineage>
        <taxon>Eukaryota</taxon>
        <taxon>Fungi</taxon>
        <taxon>Dikarya</taxon>
        <taxon>Ascomycota</taxon>
        <taxon>Saccharomycotina</taxon>
        <taxon>Pichiomycetes</taxon>
        <taxon>Debaryomycetaceae</taxon>
        <taxon>Suhomyces</taxon>
    </lineage>
</organism>
<keyword evidence="10" id="KW-0406">Ion transport</keyword>
<dbReference type="GO" id="GO:0033215">
    <property type="term" value="P:reductive iron assimilation"/>
    <property type="evidence" value="ECO:0007669"/>
    <property type="project" value="TreeGrafter"/>
</dbReference>
<feature type="transmembrane region" description="Helical" evidence="12">
    <location>
        <begin position="102"/>
        <end position="122"/>
    </location>
</feature>
<dbReference type="EMBL" id="KV453916">
    <property type="protein sequence ID" value="ODV77099.1"/>
    <property type="molecule type" value="Genomic_DNA"/>
</dbReference>
<reference evidence="16" key="1">
    <citation type="submission" date="2016-05" db="EMBL/GenBank/DDBJ databases">
        <title>Comparative genomics of biotechnologically important yeasts.</title>
        <authorList>
            <consortium name="DOE Joint Genome Institute"/>
            <person name="Riley R."/>
            <person name="Haridas S."/>
            <person name="Wolfe K.H."/>
            <person name="Lopes M.R."/>
            <person name="Hittinger C.T."/>
            <person name="Goker M."/>
            <person name="Salamov A."/>
            <person name="Wisecaver J."/>
            <person name="Long T.M."/>
            <person name="Aerts A.L."/>
            <person name="Barry K."/>
            <person name="Choi C."/>
            <person name="Clum A."/>
            <person name="Coughlan A.Y."/>
            <person name="Deshpande S."/>
            <person name="Douglass A.P."/>
            <person name="Hanson S.J."/>
            <person name="Klenk H.-P."/>
            <person name="Labutti K."/>
            <person name="Lapidus A."/>
            <person name="Lindquist E."/>
            <person name="Lipzen A."/>
            <person name="Meier-Kolthoff J.P."/>
            <person name="Ohm R.A."/>
            <person name="Otillar R.P."/>
            <person name="Pangilinan J."/>
            <person name="Peng Y."/>
            <person name="Rokas A."/>
            <person name="Rosa C.A."/>
            <person name="Scheuner C."/>
            <person name="Sibirny A.A."/>
            <person name="Slot J.C."/>
            <person name="Stielow J.B."/>
            <person name="Sun H."/>
            <person name="Kurtzman C.P."/>
            <person name="Blackwell M."/>
            <person name="Grigoriev I.V."/>
            <person name="Jeffries T.W."/>
        </authorList>
    </citation>
    <scope>NUCLEOTIDE SEQUENCE [LARGE SCALE GENOMIC DNA]</scope>
    <source>
        <strain evidence="16">NRRL Y-17324</strain>
    </source>
</reference>
<dbReference type="SFLD" id="SFLDG01168">
    <property type="entry name" value="Ferric_reductase_subgroup_(FRE"/>
    <property type="match status" value="1"/>
</dbReference>
<evidence type="ECO:0000256" key="3">
    <source>
        <dbReference type="ARBA" id="ARBA00022630"/>
    </source>
</evidence>
<feature type="domain" description="FAD-binding 8" evidence="14">
    <location>
        <begin position="258"/>
        <end position="322"/>
    </location>
</feature>
<dbReference type="STRING" id="984487.A0A1E4SC84"/>
<dbReference type="SFLD" id="SFLDS00052">
    <property type="entry name" value="Ferric_Reductase_Domain"/>
    <property type="match status" value="1"/>
</dbReference>
<evidence type="ECO:0000256" key="12">
    <source>
        <dbReference type="SAM" id="Phobius"/>
    </source>
</evidence>
<keyword evidence="5" id="KW-0274">FAD</keyword>
<dbReference type="PANTHER" id="PTHR11972">
    <property type="entry name" value="NADPH OXIDASE"/>
    <property type="match status" value="1"/>
</dbReference>
<keyword evidence="16" id="KW-1185">Reference proteome</keyword>
<evidence type="ECO:0008006" key="17">
    <source>
        <dbReference type="Google" id="ProtNLM"/>
    </source>
</evidence>
<keyword evidence="8 12" id="KW-1133">Transmembrane helix</keyword>
<evidence type="ECO:0000256" key="1">
    <source>
        <dbReference type="ARBA" id="ARBA00004141"/>
    </source>
</evidence>
<dbReference type="InterPro" id="IPR050369">
    <property type="entry name" value="RBOH/FRE"/>
</dbReference>
<feature type="transmembrane region" description="Helical" evidence="12">
    <location>
        <begin position="166"/>
        <end position="189"/>
    </location>
</feature>
<dbReference type="GO" id="GO:0000293">
    <property type="term" value="F:ferric-chelate reductase activity"/>
    <property type="evidence" value="ECO:0007669"/>
    <property type="project" value="TreeGrafter"/>
</dbReference>
<keyword evidence="7" id="KW-0249">Electron transport</keyword>
<protein>
    <recommendedName>
        <fullName evidence="17">FAD-binding FR-type domain-containing protein</fullName>
    </recommendedName>
</protein>
<keyword evidence="4 12" id="KW-0812">Transmembrane</keyword>
<evidence type="ECO:0000256" key="2">
    <source>
        <dbReference type="ARBA" id="ARBA00022448"/>
    </source>
</evidence>
<accession>A0A1E4SC84</accession>
<dbReference type="AlphaFoldDB" id="A0A1E4SC84"/>
<proteinExistence type="predicted"/>
<feature type="transmembrane region" description="Helical" evidence="12">
    <location>
        <begin position="62"/>
        <end position="82"/>
    </location>
</feature>
<comment type="subcellular location">
    <subcellularLocation>
        <location evidence="1">Membrane</location>
        <topology evidence="1">Multi-pass membrane protein</topology>
    </subcellularLocation>
</comment>
<dbReference type="Pfam" id="PF01794">
    <property type="entry name" value="Ferric_reduct"/>
    <property type="match status" value="1"/>
</dbReference>
<keyword evidence="3" id="KW-0285">Flavoprotein</keyword>
<dbReference type="GO" id="GO:0005886">
    <property type="term" value="C:plasma membrane"/>
    <property type="evidence" value="ECO:0007669"/>
    <property type="project" value="TreeGrafter"/>
</dbReference>
<feature type="domain" description="Ferric oxidoreductase" evidence="13">
    <location>
        <begin position="97"/>
        <end position="211"/>
    </location>
</feature>
<evidence type="ECO:0000256" key="4">
    <source>
        <dbReference type="ARBA" id="ARBA00022692"/>
    </source>
</evidence>
<evidence type="ECO:0000259" key="14">
    <source>
        <dbReference type="Pfam" id="PF08022"/>
    </source>
</evidence>
<evidence type="ECO:0000256" key="5">
    <source>
        <dbReference type="ARBA" id="ARBA00022827"/>
    </source>
</evidence>
<dbReference type="Proteomes" id="UP000094285">
    <property type="component" value="Unassembled WGS sequence"/>
</dbReference>
<dbReference type="InterPro" id="IPR013130">
    <property type="entry name" value="Fe3_Rdtase_TM_dom"/>
</dbReference>
<dbReference type="RefSeq" id="XP_020062221.1">
    <property type="nucleotide sequence ID" value="XM_020210659.1"/>
</dbReference>
<evidence type="ECO:0000313" key="16">
    <source>
        <dbReference type="Proteomes" id="UP000094285"/>
    </source>
</evidence>
<evidence type="ECO:0000256" key="7">
    <source>
        <dbReference type="ARBA" id="ARBA00022982"/>
    </source>
</evidence>
<feature type="transmembrane region" description="Helical" evidence="12">
    <location>
        <begin position="196"/>
        <end position="214"/>
    </location>
</feature>
<feature type="transmembrane region" description="Helical" evidence="12">
    <location>
        <begin position="134"/>
        <end position="154"/>
    </location>
</feature>
<dbReference type="GeneID" id="30984795"/>
<dbReference type="InterPro" id="IPR039261">
    <property type="entry name" value="FNR_nucleotide-bd"/>
</dbReference>
<evidence type="ECO:0000259" key="13">
    <source>
        <dbReference type="Pfam" id="PF01794"/>
    </source>
</evidence>
<dbReference type="SUPFAM" id="SSF52343">
    <property type="entry name" value="Ferredoxin reductase-like, C-terminal NADP-linked domain"/>
    <property type="match status" value="1"/>
</dbReference>
<evidence type="ECO:0000313" key="15">
    <source>
        <dbReference type="EMBL" id="ODV77099.1"/>
    </source>
</evidence>
<dbReference type="Pfam" id="PF08022">
    <property type="entry name" value="FAD_binding_8"/>
    <property type="match status" value="1"/>
</dbReference>
<sequence>MLPSLQPRHGHLHTVNIKYGYLVLALTVLQALAAWALFHAYHRQWRQSGTPLHRLAAIVKMPVWVTISVWTVFIASIGVYHIEDLSEHYPTVAKRYGRIAYALLPFNIYLVLRPTSALSHPWGYYLQQLPLHKWLSRLIFVCVGVHAGLFFYKWTVQGTLGKVFQVWNLIGVVVFMAVAVVLVVSVRYLRWRYYRVFYVSHNVMAWLFVVGITLHARPGVLPLAGVCVVLVAVQAYHRFAAYTVTDADVEVVQNTALSSLQLVRIRQPANFPKYLPASHIRVAYPTASYYAWLTPTHPYTLASLADDDSGTLELVVRKSSRLEFNPTAPKYALTGPYTSLPPPFFSSAKSADIVCGGSGLSLGVPLYRHFRSQGIPATLVWCVRSKYDLHVLLHMAGVDGIRIYVTGADGPIFKIDDEDNHGLLDESAEIELAALSPTDAAYTLGRPVLEEVLGQNAAESNHWAVSCGPESLNSAVKAWAAQHQTHSFSELYQM</sequence>
<dbReference type="CDD" id="cd06186">
    <property type="entry name" value="NOX_Duox_like_FAD_NADP"/>
    <property type="match status" value="1"/>
</dbReference>
<evidence type="ECO:0000256" key="6">
    <source>
        <dbReference type="ARBA" id="ARBA00022857"/>
    </source>
</evidence>
<dbReference type="SFLD" id="SFLDF00463">
    <property type="entry name" value="AIM14"/>
    <property type="match status" value="1"/>
</dbReference>
<evidence type="ECO:0000256" key="8">
    <source>
        <dbReference type="ARBA" id="ARBA00022989"/>
    </source>
</evidence>